<evidence type="ECO:0000313" key="2">
    <source>
        <dbReference type="Proteomes" id="UP000663848"/>
    </source>
</evidence>
<dbReference type="EMBL" id="CAJOBR010029382">
    <property type="protein sequence ID" value="CAF4985882.1"/>
    <property type="molecule type" value="Genomic_DNA"/>
</dbReference>
<proteinExistence type="predicted"/>
<feature type="non-terminal residue" evidence="1">
    <location>
        <position position="1"/>
    </location>
</feature>
<protein>
    <submittedName>
        <fullName evidence="1">Uncharacterized protein</fullName>
    </submittedName>
</protein>
<comment type="caution">
    <text evidence="1">The sequence shown here is derived from an EMBL/GenBank/DDBJ whole genome shotgun (WGS) entry which is preliminary data.</text>
</comment>
<reference evidence="1" key="1">
    <citation type="submission" date="2021-02" db="EMBL/GenBank/DDBJ databases">
        <authorList>
            <person name="Nowell W R."/>
        </authorList>
    </citation>
    <scope>NUCLEOTIDE SEQUENCE</scope>
</reference>
<evidence type="ECO:0000313" key="1">
    <source>
        <dbReference type="EMBL" id="CAF4985882.1"/>
    </source>
</evidence>
<dbReference type="Proteomes" id="UP000663848">
    <property type="component" value="Unassembled WGS sequence"/>
</dbReference>
<accession>A0A822AAC3</accession>
<sequence>MQTKAIYGILGFFIAKRFRYWSFYDAIFRLPNNLLGTSRLAHLGVSGPFSSLGPVSSHVDAAALDSTSRISPDNNLDFYGYSQAAPYS</sequence>
<organism evidence="1 2">
    <name type="scientific">Rotaria socialis</name>
    <dbReference type="NCBI Taxonomy" id="392032"/>
    <lineage>
        <taxon>Eukaryota</taxon>
        <taxon>Metazoa</taxon>
        <taxon>Spiralia</taxon>
        <taxon>Gnathifera</taxon>
        <taxon>Rotifera</taxon>
        <taxon>Eurotatoria</taxon>
        <taxon>Bdelloidea</taxon>
        <taxon>Philodinida</taxon>
        <taxon>Philodinidae</taxon>
        <taxon>Rotaria</taxon>
    </lineage>
</organism>
<name>A0A822AAC3_9BILA</name>
<gene>
    <name evidence="1" type="ORF">QYT958_LOCUS36623</name>
</gene>
<dbReference type="AlphaFoldDB" id="A0A822AAC3"/>